<sequence length="125" mass="13796">MSEDRNERIRRRAYEIWQREGAAHGEHERHWHQASAEIDREDNELGARPGIAPGAAMPGAVTIPSGRSDVLSVEALAMKTGITGDQAQELIDRIGDDNQALEQAAMNRKVTGTSPRQEGKKRSAR</sequence>
<proteinExistence type="predicted"/>
<protein>
    <submittedName>
        <fullName evidence="2">DUF2934 domain-containing protein</fullName>
    </submittedName>
</protein>
<name>A0ABV1YZV8_9HYPH</name>
<comment type="caution">
    <text evidence="2">The sequence shown here is derived from an EMBL/GenBank/DDBJ whole genome shotgun (WGS) entry which is preliminary data.</text>
</comment>
<evidence type="ECO:0000256" key="1">
    <source>
        <dbReference type="SAM" id="MobiDB-lite"/>
    </source>
</evidence>
<evidence type="ECO:0000313" key="2">
    <source>
        <dbReference type="EMBL" id="MER9405283.1"/>
    </source>
</evidence>
<dbReference type="EMBL" id="JAMYQB010000010">
    <property type="protein sequence ID" value="MER9405283.1"/>
    <property type="molecule type" value="Genomic_DNA"/>
</dbReference>
<reference evidence="2 3" key="1">
    <citation type="journal article" date="2024" name="Proc. Natl. Acad. Sci. U.S.A.">
        <title>The evolutionary genomics of adaptation to stress in wild rhizobium bacteria.</title>
        <authorList>
            <person name="Kehlet-Delgado H."/>
            <person name="Montoya A.P."/>
            <person name="Jensen K.T."/>
            <person name="Wendlandt C.E."/>
            <person name="Dexheimer C."/>
            <person name="Roberts M."/>
            <person name="Torres Martinez L."/>
            <person name="Friesen M.L."/>
            <person name="Griffitts J.S."/>
            <person name="Porter S.S."/>
        </authorList>
    </citation>
    <scope>NUCLEOTIDE SEQUENCE [LARGE SCALE GENOMIC DNA]</scope>
    <source>
        <strain evidence="2 3">M0641</strain>
    </source>
</reference>
<dbReference type="InterPro" id="IPR021327">
    <property type="entry name" value="DUF2934"/>
</dbReference>
<keyword evidence="3" id="KW-1185">Reference proteome</keyword>
<dbReference type="Pfam" id="PF11154">
    <property type="entry name" value="DUF2934"/>
    <property type="match status" value="1"/>
</dbReference>
<dbReference type="Proteomes" id="UP001433071">
    <property type="component" value="Unassembled WGS sequence"/>
</dbReference>
<organism evidence="2 3">
    <name type="scientific">Mesorhizobium caraganae</name>
    <dbReference type="NCBI Taxonomy" id="483206"/>
    <lineage>
        <taxon>Bacteria</taxon>
        <taxon>Pseudomonadati</taxon>
        <taxon>Pseudomonadota</taxon>
        <taxon>Alphaproteobacteria</taxon>
        <taxon>Hyphomicrobiales</taxon>
        <taxon>Phyllobacteriaceae</taxon>
        <taxon>Mesorhizobium</taxon>
    </lineage>
</organism>
<gene>
    <name evidence="2" type="ORF">NKI36_14665</name>
</gene>
<accession>A0ABV1YZV8</accession>
<evidence type="ECO:0000313" key="3">
    <source>
        <dbReference type="Proteomes" id="UP001433071"/>
    </source>
</evidence>
<dbReference type="RefSeq" id="WP_352558397.1">
    <property type="nucleotide sequence ID" value="NZ_JAMYQB010000010.1"/>
</dbReference>
<feature type="region of interest" description="Disordered" evidence="1">
    <location>
        <begin position="105"/>
        <end position="125"/>
    </location>
</feature>